<protein>
    <submittedName>
        <fullName evidence="3">DUF2062 domain-containing protein</fullName>
    </submittedName>
</protein>
<keyword evidence="1" id="KW-0812">Transmembrane</keyword>
<dbReference type="RefSeq" id="WP_019100393.1">
    <property type="nucleotide sequence ID" value="NZ_CP031968.1"/>
</dbReference>
<keyword evidence="4" id="KW-1185">Reference proteome</keyword>
<dbReference type="Pfam" id="PF09835">
    <property type="entry name" value="DUF2062"/>
    <property type="match status" value="1"/>
</dbReference>
<accession>A0AAD0RS47</accession>
<keyword evidence="1" id="KW-0472">Membrane</keyword>
<evidence type="ECO:0000259" key="2">
    <source>
        <dbReference type="Pfam" id="PF09835"/>
    </source>
</evidence>
<dbReference type="PANTHER" id="PTHR40547">
    <property type="entry name" value="SLL0298 PROTEIN"/>
    <property type="match status" value="1"/>
</dbReference>
<sequence>MTWFRRKVRKWVAYRHHWFQKPGLRRLAPYLDRPAYWSLNRRKVAMGVGVGLFAGLMPGPTQKVTAVALALLMRVNLPVAVLFTLYTNPLTVLPLYFLAYAYGKLLLGNPAAGTMTPPPNWDRMSLPDWWHACLNWLAELGWPLLVGLPALGLTFAVIGYALTRLLWRWAVISAWKSRHCRTL</sequence>
<organism evidence="3 4">
    <name type="scientific">Chromobacterium rhizoryzae</name>
    <dbReference type="NCBI Taxonomy" id="1778675"/>
    <lineage>
        <taxon>Bacteria</taxon>
        <taxon>Pseudomonadati</taxon>
        <taxon>Pseudomonadota</taxon>
        <taxon>Betaproteobacteria</taxon>
        <taxon>Neisseriales</taxon>
        <taxon>Chromobacteriaceae</taxon>
        <taxon>Chromobacterium</taxon>
    </lineage>
</organism>
<dbReference type="InterPro" id="IPR018639">
    <property type="entry name" value="DUF2062"/>
</dbReference>
<evidence type="ECO:0000256" key="1">
    <source>
        <dbReference type="SAM" id="Phobius"/>
    </source>
</evidence>
<evidence type="ECO:0000313" key="3">
    <source>
        <dbReference type="EMBL" id="AXT47406.1"/>
    </source>
</evidence>
<proteinExistence type="predicted"/>
<reference evidence="3 4" key="1">
    <citation type="submission" date="2018-08" db="EMBL/GenBank/DDBJ databases">
        <title>Complete genome sequence of JP2-74.</title>
        <authorList>
            <person name="Wu L."/>
        </authorList>
    </citation>
    <scope>NUCLEOTIDE SEQUENCE [LARGE SCALE GENOMIC DNA]</scope>
    <source>
        <strain evidence="3 4">JP2-74</strain>
    </source>
</reference>
<name>A0AAD0RS47_9NEIS</name>
<feature type="domain" description="DUF2062" evidence="2">
    <location>
        <begin position="24"/>
        <end position="176"/>
    </location>
</feature>
<dbReference type="KEGG" id="crz:D1345_14955"/>
<dbReference type="Proteomes" id="UP000259465">
    <property type="component" value="Chromosome"/>
</dbReference>
<gene>
    <name evidence="3" type="ORF">D1345_14955</name>
</gene>
<dbReference type="PANTHER" id="PTHR40547:SF1">
    <property type="entry name" value="SLL0298 PROTEIN"/>
    <property type="match status" value="1"/>
</dbReference>
<keyword evidence="1" id="KW-1133">Transmembrane helix</keyword>
<feature type="transmembrane region" description="Helical" evidence="1">
    <location>
        <begin position="144"/>
        <end position="167"/>
    </location>
</feature>
<evidence type="ECO:0000313" key="4">
    <source>
        <dbReference type="Proteomes" id="UP000259465"/>
    </source>
</evidence>
<dbReference type="AlphaFoldDB" id="A0AAD0RS47"/>
<dbReference type="EMBL" id="CP031968">
    <property type="protein sequence ID" value="AXT47406.1"/>
    <property type="molecule type" value="Genomic_DNA"/>
</dbReference>